<comment type="pathway">
    <text evidence="6">Cofactor biosynthesis; adenosylcobalamin biosynthesis; adenosylcobalamin from cob(II)yrinate a,c-diamide: step 5/7.</text>
</comment>
<dbReference type="GO" id="GO:0005525">
    <property type="term" value="F:GTP binding"/>
    <property type="evidence" value="ECO:0007669"/>
    <property type="project" value="UniProtKB-KW"/>
</dbReference>
<dbReference type="EC" id="2.7.1.156" evidence="8"/>
<evidence type="ECO:0000256" key="8">
    <source>
        <dbReference type="ARBA" id="ARBA00012016"/>
    </source>
</evidence>
<evidence type="ECO:0000256" key="2">
    <source>
        <dbReference type="ARBA" id="ARBA00000711"/>
    </source>
</evidence>
<dbReference type="RefSeq" id="WP_072829884.1">
    <property type="nucleotide sequence ID" value="NZ_FQXP01000003.1"/>
</dbReference>
<dbReference type="InterPro" id="IPR027417">
    <property type="entry name" value="P-loop_NTPase"/>
</dbReference>
<evidence type="ECO:0000256" key="14">
    <source>
        <dbReference type="ARBA" id="ARBA00022840"/>
    </source>
</evidence>
<dbReference type="PANTHER" id="PTHR34848:SF1">
    <property type="entry name" value="BIFUNCTIONAL ADENOSYLCOBALAMIN BIOSYNTHESIS PROTEIN COBU"/>
    <property type="match status" value="1"/>
</dbReference>
<feature type="active site" description="GMP-histidine intermediate" evidence="18">
    <location>
        <position position="49"/>
    </location>
</feature>
<feature type="binding site" evidence="19">
    <location>
        <begin position="9"/>
        <end position="16"/>
    </location>
    <ligand>
        <name>GTP</name>
        <dbReference type="ChEBI" id="CHEBI:37565"/>
    </ligand>
</feature>
<feature type="binding site" evidence="19">
    <location>
        <begin position="50"/>
        <end position="53"/>
    </location>
    <ligand>
        <name>GTP</name>
        <dbReference type="ChEBI" id="CHEBI:37565"/>
    </ligand>
</feature>
<proteinExistence type="inferred from homology"/>
<evidence type="ECO:0000256" key="12">
    <source>
        <dbReference type="ARBA" id="ARBA00022741"/>
    </source>
</evidence>
<dbReference type="Proteomes" id="UP000184526">
    <property type="component" value="Unassembled WGS sequence"/>
</dbReference>
<accession>A0A1M5TI90</accession>
<evidence type="ECO:0000313" key="20">
    <source>
        <dbReference type="EMBL" id="SHH50426.1"/>
    </source>
</evidence>
<dbReference type="EC" id="2.7.7.62" evidence="9"/>
<dbReference type="STRING" id="1121306.SAMN02745196_00593"/>
<comment type="catalytic activity">
    <reaction evidence="3">
        <text>adenosylcob(III)inamide + GTP = adenosylcob(III)inamide phosphate + GDP + H(+)</text>
        <dbReference type="Rhea" id="RHEA:15765"/>
        <dbReference type="ChEBI" id="CHEBI:2480"/>
        <dbReference type="ChEBI" id="CHEBI:15378"/>
        <dbReference type="ChEBI" id="CHEBI:37565"/>
        <dbReference type="ChEBI" id="CHEBI:58189"/>
        <dbReference type="ChEBI" id="CHEBI:58502"/>
        <dbReference type="EC" id="2.7.1.156"/>
    </reaction>
</comment>
<feature type="binding site" evidence="19">
    <location>
        <begin position="33"/>
        <end position="35"/>
    </location>
    <ligand>
        <name>GTP</name>
        <dbReference type="ChEBI" id="CHEBI:37565"/>
    </ligand>
</feature>
<evidence type="ECO:0000256" key="6">
    <source>
        <dbReference type="ARBA" id="ARBA00005159"/>
    </source>
</evidence>
<evidence type="ECO:0000256" key="4">
    <source>
        <dbReference type="ARBA" id="ARBA00003889"/>
    </source>
</evidence>
<keyword evidence="20" id="KW-0548">Nucleotidyltransferase</keyword>
<feature type="binding site" evidence="19">
    <location>
        <position position="61"/>
    </location>
    <ligand>
        <name>GTP</name>
        <dbReference type="ChEBI" id="CHEBI:37565"/>
    </ligand>
</feature>
<comment type="catalytic activity">
    <reaction evidence="2">
        <text>adenosylcob(III)inamide phosphate + GTP + H(+) = adenosylcob(III)inamide-GDP + diphosphate</text>
        <dbReference type="Rhea" id="RHEA:22712"/>
        <dbReference type="ChEBI" id="CHEBI:15378"/>
        <dbReference type="ChEBI" id="CHEBI:33019"/>
        <dbReference type="ChEBI" id="CHEBI:37565"/>
        <dbReference type="ChEBI" id="CHEBI:58502"/>
        <dbReference type="ChEBI" id="CHEBI:60487"/>
        <dbReference type="EC" id="2.7.7.62"/>
    </reaction>
</comment>
<dbReference type="PIRSF" id="PIRSF006135">
    <property type="entry name" value="CobU"/>
    <property type="match status" value="1"/>
</dbReference>
<dbReference type="Pfam" id="PF02283">
    <property type="entry name" value="CobU"/>
    <property type="match status" value="1"/>
</dbReference>
<evidence type="ECO:0000256" key="10">
    <source>
        <dbReference type="ARBA" id="ARBA00022573"/>
    </source>
</evidence>
<evidence type="ECO:0000256" key="15">
    <source>
        <dbReference type="ARBA" id="ARBA00023134"/>
    </source>
</evidence>
<comment type="function">
    <text evidence="4">Catalyzes ATP-dependent phosphorylation of adenosylcobinamide and addition of GMP to adenosylcobinamide phosphate.</text>
</comment>
<evidence type="ECO:0000256" key="18">
    <source>
        <dbReference type="PIRSR" id="PIRSR006135-1"/>
    </source>
</evidence>
<dbReference type="UniPathway" id="UPA00148">
    <property type="reaction ID" value="UER00236"/>
</dbReference>
<comment type="similarity">
    <text evidence="7">Belongs to the CobU/CobP family.</text>
</comment>
<evidence type="ECO:0000256" key="19">
    <source>
        <dbReference type="PIRSR" id="PIRSR006135-2"/>
    </source>
</evidence>
<comment type="pathway">
    <text evidence="5">Cofactor biosynthesis; adenosylcobalamin biosynthesis; adenosylcobalamin from cob(II)yrinate a,c-diamide: step 6/7.</text>
</comment>
<dbReference type="OrthoDB" id="9799422at2"/>
<dbReference type="CDD" id="cd00544">
    <property type="entry name" value="CobU"/>
    <property type="match status" value="1"/>
</dbReference>
<gene>
    <name evidence="20" type="ORF">SAMN02745196_00593</name>
</gene>
<comment type="catalytic activity">
    <reaction evidence="1">
        <text>adenosylcob(III)inamide + ATP = adenosylcob(III)inamide phosphate + ADP + H(+)</text>
        <dbReference type="Rhea" id="RHEA:15769"/>
        <dbReference type="ChEBI" id="CHEBI:2480"/>
        <dbReference type="ChEBI" id="CHEBI:15378"/>
        <dbReference type="ChEBI" id="CHEBI:30616"/>
        <dbReference type="ChEBI" id="CHEBI:58502"/>
        <dbReference type="ChEBI" id="CHEBI:456216"/>
        <dbReference type="EC" id="2.7.1.156"/>
    </reaction>
</comment>
<protein>
    <recommendedName>
        <fullName evidence="16">Adenosylcobinamide kinase</fullName>
        <ecNumber evidence="8">2.7.1.156</ecNumber>
        <ecNumber evidence="9">2.7.7.62</ecNumber>
    </recommendedName>
    <alternativeName>
        <fullName evidence="17">Adenosylcobinamide-phosphate guanylyltransferase</fullName>
    </alternativeName>
</protein>
<dbReference type="GO" id="GO:0005524">
    <property type="term" value="F:ATP binding"/>
    <property type="evidence" value="ECO:0007669"/>
    <property type="project" value="UniProtKB-KW"/>
</dbReference>
<dbReference type="AlphaFoldDB" id="A0A1M5TI90"/>
<evidence type="ECO:0000256" key="1">
    <source>
        <dbReference type="ARBA" id="ARBA00000312"/>
    </source>
</evidence>
<evidence type="ECO:0000256" key="16">
    <source>
        <dbReference type="ARBA" id="ARBA00029570"/>
    </source>
</evidence>
<evidence type="ECO:0000256" key="7">
    <source>
        <dbReference type="ARBA" id="ARBA00007490"/>
    </source>
</evidence>
<keyword evidence="21" id="KW-1185">Reference proteome</keyword>
<keyword evidence="15 19" id="KW-0342">GTP-binding</keyword>
<dbReference type="NCBIfam" id="NF004469">
    <property type="entry name" value="PRK05800.1"/>
    <property type="match status" value="1"/>
</dbReference>
<dbReference type="EMBL" id="FQXP01000003">
    <property type="protein sequence ID" value="SHH50426.1"/>
    <property type="molecule type" value="Genomic_DNA"/>
</dbReference>
<evidence type="ECO:0000256" key="5">
    <source>
        <dbReference type="ARBA" id="ARBA00004692"/>
    </source>
</evidence>
<dbReference type="GO" id="GO:0009236">
    <property type="term" value="P:cobalamin biosynthetic process"/>
    <property type="evidence" value="ECO:0007669"/>
    <property type="project" value="UniProtKB-UniPathway"/>
</dbReference>
<keyword evidence="10" id="KW-0169">Cobalamin biosynthesis</keyword>
<dbReference type="Gene3D" id="3.40.50.300">
    <property type="entry name" value="P-loop containing nucleotide triphosphate hydrolases"/>
    <property type="match status" value="1"/>
</dbReference>
<sequence length="182" mass="20959">MNKIVLVTGGSRSGKSEYAESLLESYDDVLYIATSIITDEEMKERVARHRESRNQRWDTFEGYKNLDLAIEKSSCRCVMLDCITVMTTNLMFDREIDYDNLQREEFDIILNNIKNEISKLITACKNSNKFLVMVTNEVGYGLVPEYKLGRIFRDMAGYINQYIASLCTDVYLVSCGIPLKLK</sequence>
<feature type="binding site" evidence="19">
    <location>
        <position position="81"/>
    </location>
    <ligand>
        <name>GTP</name>
        <dbReference type="ChEBI" id="CHEBI:37565"/>
    </ligand>
</feature>
<keyword evidence="13 20" id="KW-0418">Kinase</keyword>
<reference evidence="20 21" key="1">
    <citation type="submission" date="2016-11" db="EMBL/GenBank/DDBJ databases">
        <authorList>
            <person name="Jaros S."/>
            <person name="Januszkiewicz K."/>
            <person name="Wedrychowicz H."/>
        </authorList>
    </citation>
    <scope>NUCLEOTIDE SEQUENCE [LARGE SCALE GENOMIC DNA]</scope>
    <source>
        <strain evidence="20 21">DSM 3089</strain>
    </source>
</reference>
<evidence type="ECO:0000313" key="21">
    <source>
        <dbReference type="Proteomes" id="UP000184526"/>
    </source>
</evidence>
<dbReference type="SUPFAM" id="SSF52540">
    <property type="entry name" value="P-loop containing nucleoside triphosphate hydrolases"/>
    <property type="match status" value="1"/>
</dbReference>
<dbReference type="GO" id="GO:0043752">
    <property type="term" value="F:adenosylcobinamide kinase activity"/>
    <property type="evidence" value="ECO:0007669"/>
    <property type="project" value="UniProtKB-EC"/>
</dbReference>
<evidence type="ECO:0000256" key="11">
    <source>
        <dbReference type="ARBA" id="ARBA00022679"/>
    </source>
</evidence>
<evidence type="ECO:0000256" key="9">
    <source>
        <dbReference type="ARBA" id="ARBA00012523"/>
    </source>
</evidence>
<keyword evidence="12 19" id="KW-0547">Nucleotide-binding</keyword>
<evidence type="ECO:0000256" key="3">
    <source>
        <dbReference type="ARBA" id="ARBA00001522"/>
    </source>
</evidence>
<organism evidence="20 21">
    <name type="scientific">Clostridium collagenovorans DSM 3089</name>
    <dbReference type="NCBI Taxonomy" id="1121306"/>
    <lineage>
        <taxon>Bacteria</taxon>
        <taxon>Bacillati</taxon>
        <taxon>Bacillota</taxon>
        <taxon>Clostridia</taxon>
        <taxon>Eubacteriales</taxon>
        <taxon>Clostridiaceae</taxon>
        <taxon>Clostridium</taxon>
    </lineage>
</organism>
<dbReference type="GO" id="GO:0008820">
    <property type="term" value="F:cobinamide phosphate guanylyltransferase activity"/>
    <property type="evidence" value="ECO:0007669"/>
    <property type="project" value="UniProtKB-EC"/>
</dbReference>
<evidence type="ECO:0000256" key="17">
    <source>
        <dbReference type="ARBA" id="ARBA00030571"/>
    </source>
</evidence>
<dbReference type="PANTHER" id="PTHR34848">
    <property type="match status" value="1"/>
</dbReference>
<keyword evidence="11 20" id="KW-0808">Transferase</keyword>
<dbReference type="InterPro" id="IPR003203">
    <property type="entry name" value="CobU/CobP"/>
</dbReference>
<evidence type="ECO:0000256" key="13">
    <source>
        <dbReference type="ARBA" id="ARBA00022777"/>
    </source>
</evidence>
<name>A0A1M5TI90_9CLOT</name>
<keyword evidence="14" id="KW-0067">ATP-binding</keyword>